<evidence type="ECO:0000256" key="4">
    <source>
        <dbReference type="ARBA" id="ARBA00022490"/>
    </source>
</evidence>
<dbReference type="PRINTS" id="PR00195">
    <property type="entry name" value="DYNAMIN"/>
</dbReference>
<evidence type="ECO:0000259" key="16">
    <source>
        <dbReference type="PROSITE" id="PS51718"/>
    </source>
</evidence>
<name>A0A7E4V1N3_PANRE</name>
<evidence type="ECO:0000256" key="6">
    <source>
        <dbReference type="ARBA" id="ARBA00022787"/>
    </source>
</evidence>
<evidence type="ECO:0000256" key="10">
    <source>
        <dbReference type="ARBA" id="ARBA00023134"/>
    </source>
</evidence>
<dbReference type="GO" id="GO:0000266">
    <property type="term" value="P:mitochondrial fission"/>
    <property type="evidence" value="ECO:0007669"/>
    <property type="project" value="TreeGrafter"/>
</dbReference>
<evidence type="ECO:0000313" key="18">
    <source>
        <dbReference type="WBParaSite" id="Pan_g15503.t1"/>
    </source>
</evidence>
<evidence type="ECO:0000259" key="15">
    <source>
        <dbReference type="PROSITE" id="PS51388"/>
    </source>
</evidence>
<keyword evidence="10 13" id="KW-0342">GTP-binding</keyword>
<evidence type="ECO:0000256" key="1">
    <source>
        <dbReference type="ARBA" id="ARBA00004294"/>
    </source>
</evidence>
<dbReference type="GO" id="GO:0048312">
    <property type="term" value="P:intracellular distribution of mitochondria"/>
    <property type="evidence" value="ECO:0007669"/>
    <property type="project" value="TreeGrafter"/>
</dbReference>
<dbReference type="InterPro" id="IPR003130">
    <property type="entry name" value="GED"/>
</dbReference>
<keyword evidence="17" id="KW-1185">Reference proteome</keyword>
<evidence type="ECO:0000256" key="7">
    <source>
        <dbReference type="ARBA" id="ARBA00022801"/>
    </source>
</evidence>
<dbReference type="PROSITE" id="PS00410">
    <property type="entry name" value="G_DYNAMIN_1"/>
    <property type="match status" value="1"/>
</dbReference>
<evidence type="ECO:0000256" key="8">
    <source>
        <dbReference type="ARBA" id="ARBA00023121"/>
    </source>
</evidence>
<dbReference type="SUPFAM" id="SSF52540">
    <property type="entry name" value="P-loop containing nucleoside triphosphate hydrolases"/>
    <property type="match status" value="1"/>
</dbReference>
<dbReference type="GO" id="GO:0005741">
    <property type="term" value="C:mitochondrial outer membrane"/>
    <property type="evidence" value="ECO:0007669"/>
    <property type="project" value="UniProtKB-SubCell"/>
</dbReference>
<dbReference type="GO" id="GO:0005525">
    <property type="term" value="F:GTP binding"/>
    <property type="evidence" value="ECO:0007669"/>
    <property type="project" value="UniProtKB-KW"/>
</dbReference>
<dbReference type="SMART" id="SM00302">
    <property type="entry name" value="GED"/>
    <property type="match status" value="1"/>
</dbReference>
<dbReference type="InterPro" id="IPR030381">
    <property type="entry name" value="G_DYNAMIN_dom"/>
</dbReference>
<dbReference type="FunFam" id="3.40.50.300:FF:000172">
    <property type="entry name" value="Dynamin-1-like protein isoform 1"/>
    <property type="match status" value="1"/>
</dbReference>
<reference evidence="18" key="2">
    <citation type="submission" date="2020-10" db="UniProtKB">
        <authorList>
            <consortium name="WormBaseParasite"/>
        </authorList>
    </citation>
    <scope>IDENTIFICATION</scope>
</reference>
<comment type="catalytic activity">
    <reaction evidence="12">
        <text>GTP + H2O = GDP + phosphate + H(+)</text>
        <dbReference type="Rhea" id="RHEA:19669"/>
        <dbReference type="ChEBI" id="CHEBI:15377"/>
        <dbReference type="ChEBI" id="CHEBI:15378"/>
        <dbReference type="ChEBI" id="CHEBI:37565"/>
        <dbReference type="ChEBI" id="CHEBI:43474"/>
        <dbReference type="ChEBI" id="CHEBI:58189"/>
        <dbReference type="EC" id="3.6.5.5"/>
    </reaction>
</comment>
<dbReference type="InterPro" id="IPR019762">
    <property type="entry name" value="Dynamin_GTPase_CS"/>
</dbReference>
<dbReference type="GO" id="GO:0016559">
    <property type="term" value="P:peroxisome fission"/>
    <property type="evidence" value="ECO:0007669"/>
    <property type="project" value="TreeGrafter"/>
</dbReference>
<keyword evidence="6" id="KW-1000">Mitochondrion outer membrane</keyword>
<dbReference type="InterPro" id="IPR000375">
    <property type="entry name" value="Dynamin_stalk"/>
</dbReference>
<reference evidence="17" key="1">
    <citation type="journal article" date="2013" name="Genetics">
        <title>The draft genome and transcriptome of Panagrellus redivivus are shaped by the harsh demands of a free-living lifestyle.</title>
        <authorList>
            <person name="Srinivasan J."/>
            <person name="Dillman A.R."/>
            <person name="Macchietto M.G."/>
            <person name="Heikkinen L."/>
            <person name="Lakso M."/>
            <person name="Fracchia K.M."/>
            <person name="Antoshechkin I."/>
            <person name="Mortazavi A."/>
            <person name="Wong G."/>
            <person name="Sternberg P.W."/>
        </authorList>
    </citation>
    <scope>NUCLEOTIDE SEQUENCE [LARGE SCALE GENOMIC DNA]</scope>
    <source>
        <strain evidence="17">MT8872</strain>
    </source>
</reference>
<dbReference type="InterPro" id="IPR045063">
    <property type="entry name" value="Dynamin_N"/>
</dbReference>
<comment type="subcellular location">
    <subcellularLocation>
        <location evidence="2">Cytoplasm</location>
        <location evidence="2">Cytosol</location>
    </subcellularLocation>
    <subcellularLocation>
        <location evidence="1">Mitochondrion outer membrane</location>
    </subcellularLocation>
</comment>
<evidence type="ECO:0000256" key="2">
    <source>
        <dbReference type="ARBA" id="ARBA00004514"/>
    </source>
</evidence>
<dbReference type="SMART" id="SM00053">
    <property type="entry name" value="DYNc"/>
    <property type="match status" value="1"/>
</dbReference>
<evidence type="ECO:0000256" key="14">
    <source>
        <dbReference type="SAM" id="MobiDB-lite"/>
    </source>
</evidence>
<dbReference type="PANTHER" id="PTHR11566:SF21">
    <property type="entry name" value="DYNAMIN RELATED PROTEIN 1, ISOFORM A"/>
    <property type="match status" value="1"/>
</dbReference>
<dbReference type="GO" id="GO:0003924">
    <property type="term" value="F:GTPase activity"/>
    <property type="evidence" value="ECO:0007669"/>
    <property type="project" value="InterPro"/>
</dbReference>
<dbReference type="InterPro" id="IPR027417">
    <property type="entry name" value="P-loop_NTPase"/>
</dbReference>
<dbReference type="InterPro" id="IPR020850">
    <property type="entry name" value="GED_dom"/>
</dbReference>
<proteinExistence type="inferred from homology"/>
<dbReference type="PROSITE" id="PS51388">
    <property type="entry name" value="GED"/>
    <property type="match status" value="1"/>
</dbReference>
<dbReference type="Pfam" id="PF00350">
    <property type="entry name" value="Dynamin_N"/>
    <property type="match status" value="1"/>
</dbReference>
<keyword evidence="4" id="KW-0963">Cytoplasm</keyword>
<dbReference type="WBParaSite" id="Pan_g15503.t1">
    <property type="protein sequence ID" value="Pan_g15503.t1"/>
    <property type="gene ID" value="Pan_g15503"/>
</dbReference>
<dbReference type="Gene3D" id="1.20.120.1240">
    <property type="entry name" value="Dynamin, middle domain"/>
    <property type="match status" value="1"/>
</dbReference>
<dbReference type="GO" id="GO:0005829">
    <property type="term" value="C:cytosol"/>
    <property type="evidence" value="ECO:0007669"/>
    <property type="project" value="UniProtKB-SubCell"/>
</dbReference>
<keyword evidence="9" id="KW-0496">Mitochondrion</keyword>
<keyword evidence="5 13" id="KW-0547">Nucleotide-binding</keyword>
<evidence type="ECO:0000256" key="5">
    <source>
        <dbReference type="ARBA" id="ARBA00022741"/>
    </source>
</evidence>
<evidence type="ECO:0000256" key="12">
    <source>
        <dbReference type="ARBA" id="ARBA00048040"/>
    </source>
</evidence>
<evidence type="ECO:0000256" key="13">
    <source>
        <dbReference type="RuleBase" id="RU003932"/>
    </source>
</evidence>
<dbReference type="Proteomes" id="UP000492821">
    <property type="component" value="Unassembled WGS sequence"/>
</dbReference>
<dbReference type="GO" id="GO:0008017">
    <property type="term" value="F:microtubule binding"/>
    <property type="evidence" value="ECO:0007669"/>
    <property type="project" value="TreeGrafter"/>
</dbReference>
<feature type="domain" description="GED" evidence="15">
    <location>
        <begin position="623"/>
        <end position="714"/>
    </location>
</feature>
<keyword evidence="11" id="KW-0472">Membrane</keyword>
<dbReference type="CDD" id="cd08771">
    <property type="entry name" value="DLP_1"/>
    <property type="match status" value="1"/>
</dbReference>
<dbReference type="AlphaFoldDB" id="A0A7E4V1N3"/>
<feature type="domain" description="Dynamin-type G" evidence="16">
    <location>
        <begin position="24"/>
        <end position="302"/>
    </location>
</feature>
<dbReference type="PROSITE" id="PS51718">
    <property type="entry name" value="G_DYNAMIN_2"/>
    <property type="match status" value="1"/>
</dbReference>
<comment type="similarity">
    <text evidence="13">Belongs to the TRAFAC class dynamin-like GTPase superfamily. Dynamin/Fzo/YdjA family.</text>
</comment>
<evidence type="ECO:0000313" key="17">
    <source>
        <dbReference type="Proteomes" id="UP000492821"/>
    </source>
</evidence>
<organism evidence="17 18">
    <name type="scientific">Panagrellus redivivus</name>
    <name type="common">Microworm</name>
    <dbReference type="NCBI Taxonomy" id="6233"/>
    <lineage>
        <taxon>Eukaryota</taxon>
        <taxon>Metazoa</taxon>
        <taxon>Ecdysozoa</taxon>
        <taxon>Nematoda</taxon>
        <taxon>Chromadorea</taxon>
        <taxon>Rhabditida</taxon>
        <taxon>Tylenchina</taxon>
        <taxon>Panagrolaimomorpha</taxon>
        <taxon>Panagrolaimoidea</taxon>
        <taxon>Panagrolaimidae</taxon>
        <taxon>Panagrellus</taxon>
    </lineage>
</organism>
<protein>
    <recommendedName>
        <fullName evidence="3">dynamin GTPase</fullName>
        <ecNumber evidence="3">3.6.5.5</ecNumber>
    </recommendedName>
</protein>
<dbReference type="InterPro" id="IPR022812">
    <property type="entry name" value="Dynamin"/>
</dbReference>
<dbReference type="Pfam" id="PF02212">
    <property type="entry name" value="GED"/>
    <property type="match status" value="1"/>
</dbReference>
<dbReference type="InterPro" id="IPR001401">
    <property type="entry name" value="Dynamin_GTPase"/>
</dbReference>
<feature type="compositionally biased region" description="Low complexity" evidence="14">
    <location>
        <begin position="544"/>
        <end position="557"/>
    </location>
</feature>
<dbReference type="PANTHER" id="PTHR11566">
    <property type="entry name" value="DYNAMIN"/>
    <property type="match status" value="1"/>
</dbReference>
<dbReference type="GO" id="GO:0008289">
    <property type="term" value="F:lipid binding"/>
    <property type="evidence" value="ECO:0007669"/>
    <property type="project" value="UniProtKB-KW"/>
</dbReference>
<evidence type="ECO:0000256" key="9">
    <source>
        <dbReference type="ARBA" id="ARBA00023128"/>
    </source>
</evidence>
<accession>A0A7E4V1N3</accession>
<keyword evidence="7" id="KW-0378">Hydrolase</keyword>
<dbReference type="EC" id="3.6.5.5" evidence="3"/>
<evidence type="ECO:0000256" key="3">
    <source>
        <dbReference type="ARBA" id="ARBA00011980"/>
    </source>
</evidence>
<feature type="region of interest" description="Disordered" evidence="14">
    <location>
        <begin position="544"/>
        <end position="572"/>
    </location>
</feature>
<dbReference type="Gene3D" id="3.40.50.300">
    <property type="entry name" value="P-loop containing nucleotide triphosphate hydrolases"/>
    <property type="match status" value="1"/>
</dbReference>
<dbReference type="GO" id="GO:0006897">
    <property type="term" value="P:endocytosis"/>
    <property type="evidence" value="ECO:0007669"/>
    <property type="project" value="TreeGrafter"/>
</dbReference>
<dbReference type="Pfam" id="PF01031">
    <property type="entry name" value="Dynamin_M"/>
    <property type="match status" value="1"/>
</dbReference>
<keyword evidence="8" id="KW-0446">Lipid-binding</keyword>
<dbReference type="GO" id="GO:0005874">
    <property type="term" value="C:microtubule"/>
    <property type="evidence" value="ECO:0007669"/>
    <property type="project" value="TreeGrafter"/>
</dbReference>
<evidence type="ECO:0000256" key="11">
    <source>
        <dbReference type="ARBA" id="ARBA00023136"/>
    </source>
</evidence>
<sequence length="715" mass="79672">MESLIPVISKLQDVFATIGYREAEVQLPQIVVVGSQSAGKSSVIEGIVGRDFLPRGTGIVTRRPLLLHLIHVPLDDAKRNTNPLFKTGDWAQFEHLPDEIFTDFEKVREEIENETNRLSGSNKGISVEPINLKIFSAKVVNLSLIDLPGITKVPVGDQPADIEATIRDMIYSYISNPNSLILAVTPANQDFATSEPLKLAKEVDKEGNRTLCVLTKLDLMDHGTDAMDVLMGKLVPVKLGIIGVVNRSQADIKSNKTIEECLKDEVTFLHKKYPTMASKNGIQFLAKTLNRLLMHHIRECLPQLKLRVGTLAAQCQSLLHSYGEAVVDKNRTLLQIITHFANAYTSTIDGTAKNIETSELCGGARIGYIFHDTFGTVLEKIDPMGGLSTLEILTAIRNATGPRPALFVPEVSFELLVKRQIRRLEEPSLNCVDLVYEELLRIVQHCGIEIQQEMQRFPRLYERINEVVSSVLSSRIAPTKEFVANLVEIQLAYINTKHPEFTDAALVNMLKEADFPAEEQFKKNALDVFQPKLQPDIVNNVTPSASLTSTSSSSGESIAVAPVPQPSKDGKESNSYIGSWLFNRNVPVENAEVGRNGVTSPMSTQAVENTLTRNLTPREKRDSGIVERLIRGYFLIVRKIVQDMVPKAVMKFLVNYVRDNLQSELVRQLYNSESIDGLLSESDLMAQRRKEAAEMLDALNKANNVISEIRETHIW</sequence>